<comment type="caution">
    <text evidence="1">The sequence shown here is derived from an EMBL/GenBank/DDBJ whole genome shotgun (WGS) entry which is preliminary data.</text>
</comment>
<organism evidence="1 4">
    <name type="scientific">Cymbomonas tetramitiformis</name>
    <dbReference type="NCBI Taxonomy" id="36881"/>
    <lineage>
        <taxon>Eukaryota</taxon>
        <taxon>Viridiplantae</taxon>
        <taxon>Chlorophyta</taxon>
        <taxon>Pyramimonadophyceae</taxon>
        <taxon>Pyramimonadales</taxon>
        <taxon>Pyramimonadaceae</taxon>
        <taxon>Cymbomonas</taxon>
    </lineage>
</organism>
<dbReference type="EMBL" id="LGRX02034098">
    <property type="protein sequence ID" value="KAK3238815.1"/>
    <property type="molecule type" value="Genomic_DNA"/>
</dbReference>
<protein>
    <submittedName>
        <fullName evidence="1">Uncharacterized protein</fullName>
    </submittedName>
</protein>
<evidence type="ECO:0000313" key="1">
    <source>
        <dbReference type="EMBL" id="KAK3238815.1"/>
    </source>
</evidence>
<evidence type="ECO:0000313" key="2">
    <source>
        <dbReference type="EMBL" id="KAK3240605.1"/>
    </source>
</evidence>
<dbReference type="EMBL" id="LGRX02027095">
    <property type="protein sequence ID" value="KAK3249832.1"/>
    <property type="molecule type" value="Genomic_DNA"/>
</dbReference>
<proteinExistence type="predicted"/>
<evidence type="ECO:0000313" key="3">
    <source>
        <dbReference type="EMBL" id="KAK3249832.1"/>
    </source>
</evidence>
<gene>
    <name evidence="3" type="ORF">CYMTET_40759</name>
    <name evidence="2" type="ORF">CYMTET_49566</name>
    <name evidence="1" type="ORF">CYMTET_51208</name>
</gene>
<reference evidence="1 4" key="1">
    <citation type="journal article" date="2015" name="Genome Biol. Evol.">
        <title>Comparative Genomics of a Bacterivorous Green Alga Reveals Evolutionary Causalities and Consequences of Phago-Mixotrophic Mode of Nutrition.</title>
        <authorList>
            <person name="Burns J.A."/>
            <person name="Paasch A."/>
            <person name="Narechania A."/>
            <person name="Kim E."/>
        </authorList>
    </citation>
    <scope>NUCLEOTIDE SEQUENCE [LARGE SCALE GENOMIC DNA]</scope>
    <source>
        <strain evidence="1">PLY_AMNH</strain>
    </source>
</reference>
<dbReference type="AlphaFoldDB" id="A0AAE0BMR2"/>
<name>A0AAE0BMR2_9CHLO</name>
<accession>A0AAE0BMR2</accession>
<dbReference type="Proteomes" id="UP001190700">
    <property type="component" value="Unassembled WGS sequence"/>
</dbReference>
<reference evidence="1" key="2">
    <citation type="submission" date="2023-06" db="EMBL/GenBank/DDBJ databases">
        <title>Long-read-based genome assembly of the green algal bacterivore Cymbomonas tetramitiformis.</title>
        <authorList>
            <person name="Gyaltshen Y."/>
            <person name="Rozenberg A."/>
            <person name="Paasch A."/>
            <person name="Burns J.A."/>
            <person name="Warring S."/>
            <person name="Larson R."/>
            <person name="Maurer-Alcala X."/>
            <person name="Dacks J."/>
            <person name="Kim E."/>
        </authorList>
    </citation>
    <scope>NUCLEOTIDE SEQUENCE</scope>
    <source>
        <strain evidence="1">PLY_AMNH</strain>
    </source>
</reference>
<keyword evidence="4" id="KW-1185">Reference proteome</keyword>
<dbReference type="EMBL" id="LGRX02033593">
    <property type="protein sequence ID" value="KAK3240605.1"/>
    <property type="molecule type" value="Genomic_DNA"/>
</dbReference>
<evidence type="ECO:0000313" key="4">
    <source>
        <dbReference type="Proteomes" id="UP001190700"/>
    </source>
</evidence>
<sequence>MDKTDFEKSFLMIYNITTEVLKWRYVTRVTTANGRCLHPRIGRQARGERHFFTLVTPNDERYEQCAVWSLDTLKDLRTSVLRTRPGGCPPGLRQLGQLWYAVCRFTIGSQLIDIDDEDNMNALEVMDRGGEAMILEWRKLGWQPRYQSNI</sequence>